<dbReference type="EMBL" id="HBUF01381112">
    <property type="protein sequence ID" value="CAG6730287.1"/>
    <property type="molecule type" value="Transcribed_RNA"/>
</dbReference>
<dbReference type="EMBL" id="HBUF01381113">
    <property type="protein sequence ID" value="CAG6730291.1"/>
    <property type="molecule type" value="Transcribed_RNA"/>
</dbReference>
<feature type="region of interest" description="Disordered" evidence="1">
    <location>
        <begin position="42"/>
        <end position="75"/>
    </location>
</feature>
<protein>
    <submittedName>
        <fullName evidence="2">Uncharacterized protein</fullName>
    </submittedName>
</protein>
<sequence>MSTRIRMQRMHTMTRAQPMRTPACMIRTQALQATTMIRLPRTTRPQHPHLPHPPPPPGHHQHGSQAVAQGMRSTTAAAARLALPSDHPVVEVTTVVMKTASEGWTLTATWRARNSSDPVSSNTNKNVLKCRRILLIIFVIQRRKTPVSNDRPLMLKRRKA</sequence>
<organism evidence="2">
    <name type="scientific">Cacopsylla melanoneura</name>
    <dbReference type="NCBI Taxonomy" id="428564"/>
    <lineage>
        <taxon>Eukaryota</taxon>
        <taxon>Metazoa</taxon>
        <taxon>Ecdysozoa</taxon>
        <taxon>Arthropoda</taxon>
        <taxon>Hexapoda</taxon>
        <taxon>Insecta</taxon>
        <taxon>Pterygota</taxon>
        <taxon>Neoptera</taxon>
        <taxon>Paraneoptera</taxon>
        <taxon>Hemiptera</taxon>
        <taxon>Sternorrhyncha</taxon>
        <taxon>Psylloidea</taxon>
        <taxon>Psyllidae</taxon>
        <taxon>Psyllinae</taxon>
        <taxon>Cacopsylla</taxon>
    </lineage>
</organism>
<name>A0A8D8YKW3_9HEMI</name>
<accession>A0A8D8YKW3</accession>
<evidence type="ECO:0000313" key="2">
    <source>
        <dbReference type="EMBL" id="CAG6730291.1"/>
    </source>
</evidence>
<reference evidence="2" key="1">
    <citation type="submission" date="2021-05" db="EMBL/GenBank/DDBJ databases">
        <authorList>
            <person name="Alioto T."/>
            <person name="Alioto T."/>
            <person name="Gomez Garrido J."/>
        </authorList>
    </citation>
    <scope>NUCLEOTIDE SEQUENCE</scope>
</reference>
<dbReference type="EMBL" id="HBUF01103274">
    <property type="protein sequence ID" value="CAG6638616.1"/>
    <property type="molecule type" value="Transcribed_RNA"/>
</dbReference>
<evidence type="ECO:0000256" key="1">
    <source>
        <dbReference type="SAM" id="MobiDB-lite"/>
    </source>
</evidence>
<dbReference type="AlphaFoldDB" id="A0A8D8YKW3"/>
<proteinExistence type="predicted"/>